<dbReference type="Pfam" id="PF03514">
    <property type="entry name" value="GRAS"/>
    <property type="match status" value="1"/>
</dbReference>
<evidence type="ECO:0000256" key="3">
    <source>
        <dbReference type="PROSITE-ProRule" id="PRU01191"/>
    </source>
</evidence>
<dbReference type="PANTHER" id="PTHR31636">
    <property type="entry name" value="OSJNBA0084A10.13 PROTEIN-RELATED"/>
    <property type="match status" value="1"/>
</dbReference>
<proteinExistence type="inferred from homology"/>
<evidence type="ECO:0000313" key="6">
    <source>
        <dbReference type="Proteomes" id="UP001152484"/>
    </source>
</evidence>
<gene>
    <name evidence="5" type="ORF">CEURO_LOCUS6818</name>
</gene>
<organism evidence="5 6">
    <name type="scientific">Cuscuta europaea</name>
    <name type="common">European dodder</name>
    <dbReference type="NCBI Taxonomy" id="41803"/>
    <lineage>
        <taxon>Eukaryota</taxon>
        <taxon>Viridiplantae</taxon>
        <taxon>Streptophyta</taxon>
        <taxon>Embryophyta</taxon>
        <taxon>Tracheophyta</taxon>
        <taxon>Spermatophyta</taxon>
        <taxon>Magnoliopsida</taxon>
        <taxon>eudicotyledons</taxon>
        <taxon>Gunneridae</taxon>
        <taxon>Pentapetalae</taxon>
        <taxon>asterids</taxon>
        <taxon>lamiids</taxon>
        <taxon>Solanales</taxon>
        <taxon>Convolvulaceae</taxon>
        <taxon>Cuscuteae</taxon>
        <taxon>Cuscuta</taxon>
        <taxon>Cuscuta subgen. Cuscuta</taxon>
    </lineage>
</organism>
<feature type="region of interest" description="Disordered" evidence="4">
    <location>
        <begin position="159"/>
        <end position="202"/>
    </location>
</feature>
<keyword evidence="2" id="KW-0804">Transcription</keyword>
<dbReference type="InterPro" id="IPR005202">
    <property type="entry name" value="TF_GRAS"/>
</dbReference>
<name>A0A9P0YX72_CUSEU</name>
<comment type="similarity">
    <text evidence="3">Belongs to the GRAS family.</text>
</comment>
<evidence type="ECO:0000313" key="5">
    <source>
        <dbReference type="EMBL" id="CAH9078575.1"/>
    </source>
</evidence>
<sequence length="629" mass="70640">MDHQLRWLPAYSIKRFGLVDESDGALPTESGRVINYINQMLLGEDVDENNVALFCDPTSLRAAENYFHEALGENPSFDSNVGGPEDILAVTSTSNVESSLTDASLCSFGSANSVPNIFFDDEIASILQSPRGVEEATRFFHAINPMVINFDDKYSLHPESEDLTSGSTVSRARKHYRPGESGLDEEEEEEDGRRRKQSAPYMEEVELSQVFDKVLLLCAENDDSPSGTRKQQQKGGGKRHSNEKGCEVIGVDLQMLLINCAKSIAAADYSAAVEQLKKIRQNSSPAGDEKQRVAHAFADALEARLAGTAAQVYPSSSYRNTIVVSELLKSHLSSSMPFLRIYIFFANEMIYEVASKGTSLHIIDFGILHGIQWPTLIRDLSRRPGGPPKLRITGIELPEPGFRPSQMLVGTGCRLAKYCERFGVPFEYNALTAKNWEAIKVDDLKLVRGEVVAVNCIDRLKRLLDETVCVQDCPRDAVLNLIREVNPHIFVHATLSASHNSPFFVHRFKSALIYYSALFDIFEAVFPRHDSKRMHFEQEFFGLEIANIVACEGMERLERPETYKQWQSRTLRAGFKPVPVNPEIVKKLREKMSEAYHKDFMLAEDGHWILQGWKGRILSGSAAWVTHKR</sequence>
<feature type="region of interest" description="SAW" evidence="3">
    <location>
        <begin position="550"/>
        <end position="625"/>
    </location>
</feature>
<protein>
    <submittedName>
        <fullName evidence="5">Uncharacterized protein</fullName>
    </submittedName>
</protein>
<feature type="region of interest" description="Leucine repeat II (LRII)" evidence="3">
    <location>
        <begin position="410"/>
        <end position="442"/>
    </location>
</feature>
<feature type="short sequence motif" description="VHIID" evidence="3">
    <location>
        <begin position="360"/>
        <end position="364"/>
    </location>
</feature>
<reference evidence="5" key="1">
    <citation type="submission" date="2022-07" db="EMBL/GenBank/DDBJ databases">
        <authorList>
            <person name="Macas J."/>
            <person name="Novak P."/>
            <person name="Neumann P."/>
        </authorList>
    </citation>
    <scope>NUCLEOTIDE SEQUENCE</scope>
</reference>
<keyword evidence="6" id="KW-1185">Reference proteome</keyword>
<comment type="caution">
    <text evidence="5">The sequence shown here is derived from an EMBL/GenBank/DDBJ whole genome shotgun (WGS) entry which is preliminary data.</text>
</comment>
<evidence type="ECO:0000256" key="1">
    <source>
        <dbReference type="ARBA" id="ARBA00023015"/>
    </source>
</evidence>
<evidence type="ECO:0000256" key="4">
    <source>
        <dbReference type="SAM" id="MobiDB-lite"/>
    </source>
</evidence>
<comment type="caution">
    <text evidence="3">Lacks conserved residue(s) required for the propagation of feature annotation.</text>
</comment>
<dbReference type="EMBL" id="CAMAPE010000010">
    <property type="protein sequence ID" value="CAH9078575.1"/>
    <property type="molecule type" value="Genomic_DNA"/>
</dbReference>
<accession>A0A9P0YX72</accession>
<feature type="short sequence motif" description="LXXLL motif" evidence="3">
    <location>
        <begin position="460"/>
        <end position="464"/>
    </location>
</feature>
<dbReference type="OrthoDB" id="47276at2759"/>
<dbReference type="PROSITE" id="PS50985">
    <property type="entry name" value="GRAS"/>
    <property type="match status" value="1"/>
</dbReference>
<dbReference type="Proteomes" id="UP001152484">
    <property type="component" value="Unassembled WGS sequence"/>
</dbReference>
<dbReference type="AlphaFoldDB" id="A0A9P0YX72"/>
<evidence type="ECO:0000256" key="2">
    <source>
        <dbReference type="ARBA" id="ARBA00023163"/>
    </source>
</evidence>
<keyword evidence="1" id="KW-0805">Transcription regulation</keyword>
<feature type="region of interest" description="Disordered" evidence="4">
    <location>
        <begin position="222"/>
        <end position="243"/>
    </location>
</feature>